<accession>A0ACC0YXK6</accession>
<organism evidence="1 2">
    <name type="scientific">Pistacia integerrima</name>
    <dbReference type="NCBI Taxonomy" id="434235"/>
    <lineage>
        <taxon>Eukaryota</taxon>
        <taxon>Viridiplantae</taxon>
        <taxon>Streptophyta</taxon>
        <taxon>Embryophyta</taxon>
        <taxon>Tracheophyta</taxon>
        <taxon>Spermatophyta</taxon>
        <taxon>Magnoliopsida</taxon>
        <taxon>eudicotyledons</taxon>
        <taxon>Gunneridae</taxon>
        <taxon>Pentapetalae</taxon>
        <taxon>rosids</taxon>
        <taxon>malvids</taxon>
        <taxon>Sapindales</taxon>
        <taxon>Anacardiaceae</taxon>
        <taxon>Pistacia</taxon>
    </lineage>
</organism>
<keyword evidence="2" id="KW-1185">Reference proteome</keyword>
<proteinExistence type="predicted"/>
<evidence type="ECO:0000313" key="2">
    <source>
        <dbReference type="Proteomes" id="UP001163603"/>
    </source>
</evidence>
<name>A0ACC0YXK6_9ROSI</name>
<reference evidence="2" key="1">
    <citation type="journal article" date="2023" name="G3 (Bethesda)">
        <title>Genome assembly and association tests identify interacting loci associated with vigor, precocity, and sex in interspecific pistachio rootstocks.</title>
        <authorList>
            <person name="Palmer W."/>
            <person name="Jacygrad E."/>
            <person name="Sagayaradj S."/>
            <person name="Cavanaugh K."/>
            <person name="Han R."/>
            <person name="Bertier L."/>
            <person name="Beede B."/>
            <person name="Kafkas S."/>
            <person name="Golino D."/>
            <person name="Preece J."/>
            <person name="Michelmore R."/>
        </authorList>
    </citation>
    <scope>NUCLEOTIDE SEQUENCE [LARGE SCALE GENOMIC DNA]</scope>
</reference>
<comment type="caution">
    <text evidence="1">The sequence shown here is derived from an EMBL/GenBank/DDBJ whole genome shotgun (WGS) entry which is preliminary data.</text>
</comment>
<sequence>MKIKSIWYLEAPFHLKDYFNALNLRCVVRLYGDHGLDMMLKTVTNRLIIAVST</sequence>
<gene>
    <name evidence="1" type="ORF">Pint_19373</name>
</gene>
<protein>
    <submittedName>
        <fullName evidence="1">Uncharacterized protein</fullName>
    </submittedName>
</protein>
<dbReference type="EMBL" id="CM047739">
    <property type="protein sequence ID" value="KAJ0043448.1"/>
    <property type="molecule type" value="Genomic_DNA"/>
</dbReference>
<evidence type="ECO:0000313" key="1">
    <source>
        <dbReference type="EMBL" id="KAJ0043448.1"/>
    </source>
</evidence>
<dbReference type="Proteomes" id="UP001163603">
    <property type="component" value="Chromosome 4"/>
</dbReference>